<protein>
    <submittedName>
        <fullName evidence="1">Uncharacterized protein</fullName>
    </submittedName>
</protein>
<organism evidence="1 2">
    <name type="scientific">Dactylosporangium roseum</name>
    <dbReference type="NCBI Taxonomy" id="47989"/>
    <lineage>
        <taxon>Bacteria</taxon>
        <taxon>Bacillati</taxon>
        <taxon>Actinomycetota</taxon>
        <taxon>Actinomycetes</taxon>
        <taxon>Micromonosporales</taxon>
        <taxon>Micromonosporaceae</taxon>
        <taxon>Dactylosporangium</taxon>
    </lineage>
</organism>
<reference evidence="1" key="1">
    <citation type="submission" date="2021-04" db="EMBL/GenBank/DDBJ databases">
        <title>Biosynthetic gene clusters of Dactylosporangioum roseum.</title>
        <authorList>
            <person name="Hartkoorn R.C."/>
            <person name="Beaudoing E."/>
            <person name="Hot D."/>
            <person name="Moureu S."/>
        </authorList>
    </citation>
    <scope>NUCLEOTIDE SEQUENCE</scope>
    <source>
        <strain evidence="1">NRRL B-16295</strain>
    </source>
</reference>
<proteinExistence type="predicted"/>
<dbReference type="RefSeq" id="WP_260726918.1">
    <property type="nucleotide sequence ID" value="NZ_BAAABS010000070.1"/>
</dbReference>
<gene>
    <name evidence="1" type="ORF">Drose_04545</name>
</gene>
<dbReference type="Proteomes" id="UP001058271">
    <property type="component" value="Chromosome"/>
</dbReference>
<dbReference type="EMBL" id="CP073721">
    <property type="protein sequence ID" value="UWZ37559.1"/>
    <property type="molecule type" value="Genomic_DNA"/>
</dbReference>
<evidence type="ECO:0000313" key="1">
    <source>
        <dbReference type="EMBL" id="UWZ37559.1"/>
    </source>
</evidence>
<keyword evidence="2" id="KW-1185">Reference proteome</keyword>
<evidence type="ECO:0000313" key="2">
    <source>
        <dbReference type="Proteomes" id="UP001058271"/>
    </source>
</evidence>
<accession>A0ABY5ZB15</accession>
<sequence>MNTEKNGRREELLSDLEGLVTFLAKNEGVPLRDFGVEVEYYVGSDDDQVGIEEIQRIAAALGVEMTVNDDKTHYRASRRFGTASYKAVYVVRREMDDYHELMDLGRRAQREAQGGESE</sequence>
<name>A0ABY5ZB15_9ACTN</name>